<keyword evidence="2" id="KW-1185">Reference proteome</keyword>
<dbReference type="EMBL" id="VEWL01000008">
    <property type="protein sequence ID" value="TNV14210.1"/>
    <property type="molecule type" value="Genomic_DNA"/>
</dbReference>
<dbReference type="Proteomes" id="UP000312784">
    <property type="component" value="Unassembled WGS sequence"/>
</dbReference>
<protein>
    <submittedName>
        <fullName evidence="1">Transporter</fullName>
    </submittedName>
</protein>
<name>A0ABY2Y3R5_9HYPH</name>
<proteinExistence type="predicted"/>
<organism evidence="1 2">
    <name type="scientific">Ochrobactrum teleogrylli</name>
    <dbReference type="NCBI Taxonomy" id="2479765"/>
    <lineage>
        <taxon>Bacteria</taxon>
        <taxon>Pseudomonadati</taxon>
        <taxon>Pseudomonadota</taxon>
        <taxon>Alphaproteobacteria</taxon>
        <taxon>Hyphomicrobiales</taxon>
        <taxon>Brucellaceae</taxon>
        <taxon>Brucella/Ochrobactrum group</taxon>
        <taxon>Ochrobactrum</taxon>
    </lineage>
</organism>
<comment type="caution">
    <text evidence="1">The sequence shown here is derived from an EMBL/GenBank/DDBJ whole genome shotgun (WGS) entry which is preliminary data.</text>
</comment>
<dbReference type="RefSeq" id="WP_140025335.1">
    <property type="nucleotide sequence ID" value="NZ_JBHUFG010000042.1"/>
</dbReference>
<evidence type="ECO:0000313" key="1">
    <source>
        <dbReference type="EMBL" id="TNV14210.1"/>
    </source>
</evidence>
<accession>A0ABY2Y3R5</accession>
<gene>
    <name evidence="1" type="ORF">FIC94_14365</name>
</gene>
<reference evidence="1 2" key="1">
    <citation type="submission" date="2019-06" db="EMBL/GenBank/DDBJ databases">
        <title>Ochrobactrum cricket sp.nov., isolated from the insect Teleogryllus occipitalis living in deserted cropland.</title>
        <authorList>
            <person name="Hu M."/>
        </authorList>
    </citation>
    <scope>NUCLEOTIDE SEQUENCE [LARGE SCALE GENOMIC DNA]</scope>
    <source>
        <strain evidence="1 2">LCB8</strain>
    </source>
</reference>
<sequence length="278" mass="30088">MGFRFALAMLIAIRNVMGLAIGIFVLSAPSFAQSASDDIDELARKVSNPASFMISVPVHSDIDFGRGSGKVRGFSLDIEPVIPMRFNDRWNVISHTDIPLVYSNTFGDVGSNFGLGDITQTFSFTPSAHGPVIWAIGPQFSFPTATDDLLGSGKFSLGPSGLLLYQTSAITTGLSVNHIWSVLGADSRPDVNRTELQPFIAWHIGKGRTISANLDADYDWTADQWTVPVSGAFSKIVKLGDQTMNLSLGARYWLEGPDEGPKWGIKAGVTFLFPQTVK</sequence>
<evidence type="ECO:0000313" key="2">
    <source>
        <dbReference type="Proteomes" id="UP000312784"/>
    </source>
</evidence>